<dbReference type="Proteomes" id="UP000269998">
    <property type="component" value="Chromosome"/>
</dbReference>
<accession>A0A447G8H7</accession>
<dbReference type="RefSeq" id="WP_232021961.1">
    <property type="nucleotide sequence ID" value="NZ_CBCSKE010000014.1"/>
</dbReference>
<reference evidence="2" key="1">
    <citation type="submission" date="2018-02" db="EMBL/GenBank/DDBJ databases">
        <authorList>
            <person name="Seth-Smith MB H."/>
            <person name="Seth-Smith H."/>
        </authorList>
    </citation>
    <scope>NUCLEOTIDE SEQUENCE [LARGE SCALE GENOMIC DNA]</scope>
</reference>
<evidence type="ECO:0000313" key="1">
    <source>
        <dbReference type="EMBL" id="VDM86785.1"/>
    </source>
</evidence>
<evidence type="ECO:0000313" key="2">
    <source>
        <dbReference type="Proteomes" id="UP000269998"/>
    </source>
</evidence>
<gene>
    <name evidence="1" type="ORF">MB901379_00310</name>
</gene>
<dbReference type="EMBL" id="LR130759">
    <property type="protein sequence ID" value="VDM86785.1"/>
    <property type="molecule type" value="Genomic_DNA"/>
</dbReference>
<keyword evidence="2" id="KW-1185">Reference proteome</keyword>
<organism evidence="1 2">
    <name type="scientific">Mycobacterium basiliense</name>
    <dbReference type="NCBI Taxonomy" id="2094119"/>
    <lineage>
        <taxon>Bacteria</taxon>
        <taxon>Bacillati</taxon>
        <taxon>Actinomycetota</taxon>
        <taxon>Actinomycetes</taxon>
        <taxon>Mycobacteriales</taxon>
        <taxon>Mycobacteriaceae</taxon>
        <taxon>Mycobacterium</taxon>
    </lineage>
</organism>
<name>A0A447G8H7_9MYCO</name>
<sequence>MVTPTFDIRGYPDRHTQPRLGTQGECLRHRLEIVATSVIDVVAAAGGWVCDRALAGWQVTVLLPPGCDTRPVRILGASTAEMPAGLALPGRTSPTLAVSASAFAADDHVRQRVLESLDHRLAEVALWGDGWPLRVSRGTRPVHHVLSAAARAFKRQALAAAGTPHVSIDYVEALLGDTMWTG</sequence>
<proteinExistence type="predicted"/>
<protein>
    <submittedName>
        <fullName evidence="1">Uncharacterized protein</fullName>
    </submittedName>
</protein>
<dbReference type="AlphaFoldDB" id="A0A447G8H7"/>
<dbReference type="KEGG" id="mbai:MB901379_00310"/>